<accession>A0A1W2D5U7</accession>
<dbReference type="STRING" id="112901.SAMN04488500_113115"/>
<reference evidence="2 3" key="1">
    <citation type="submission" date="2017-04" db="EMBL/GenBank/DDBJ databases">
        <authorList>
            <person name="Afonso C.L."/>
            <person name="Miller P.J."/>
            <person name="Scott M.A."/>
            <person name="Spackman E."/>
            <person name="Goraichik I."/>
            <person name="Dimitrov K.M."/>
            <person name="Suarez D.L."/>
            <person name="Swayne D.E."/>
        </authorList>
    </citation>
    <scope>NUCLEOTIDE SEQUENCE [LARGE SCALE GENOMIC DNA]</scope>
    <source>
        <strain evidence="2 3">DSM 5090</strain>
    </source>
</reference>
<dbReference type="OrthoDB" id="1976435at2"/>
<dbReference type="RefSeq" id="WP_084576803.1">
    <property type="nucleotide sequence ID" value="NZ_CP155572.1"/>
</dbReference>
<evidence type="ECO:0000313" key="2">
    <source>
        <dbReference type="EMBL" id="SMC92428.1"/>
    </source>
</evidence>
<gene>
    <name evidence="2" type="ORF">SAMN04488500_113115</name>
</gene>
<dbReference type="Proteomes" id="UP000192738">
    <property type="component" value="Unassembled WGS sequence"/>
</dbReference>
<evidence type="ECO:0000256" key="1">
    <source>
        <dbReference type="SAM" id="MobiDB-lite"/>
    </source>
</evidence>
<dbReference type="AlphaFoldDB" id="A0A1W2D5U7"/>
<evidence type="ECO:0000313" key="3">
    <source>
        <dbReference type="Proteomes" id="UP000192738"/>
    </source>
</evidence>
<organism evidence="2 3">
    <name type="scientific">Sporomusa malonica</name>
    <dbReference type="NCBI Taxonomy" id="112901"/>
    <lineage>
        <taxon>Bacteria</taxon>
        <taxon>Bacillati</taxon>
        <taxon>Bacillota</taxon>
        <taxon>Negativicutes</taxon>
        <taxon>Selenomonadales</taxon>
        <taxon>Sporomusaceae</taxon>
        <taxon>Sporomusa</taxon>
    </lineage>
</organism>
<sequence length="204" mass="22027">MKNIASKLIKVSRECAAVAKNGTNDFHRYTYVQANDVAKIVNQALINHGIATTVTHEVLNFSSAVNKNGKEEKVVTVKATVTFVDADSGETLTTTGLGSGQDIGDKATMKAETAALKYSYIQAFNMACSDADPEADSSVDERMGAEKQRIANASNPKIPVQNNTTSSPTQSRCSSCNDPISSKVREYSILNFNRPLCLDCQKTH</sequence>
<dbReference type="Pfam" id="PF04404">
    <property type="entry name" value="ERF"/>
    <property type="match status" value="1"/>
</dbReference>
<name>A0A1W2D5U7_9FIRM</name>
<proteinExistence type="predicted"/>
<dbReference type="InterPro" id="IPR007499">
    <property type="entry name" value="ERF_bacteria_virus"/>
</dbReference>
<dbReference type="EMBL" id="FWXI01000013">
    <property type="protein sequence ID" value="SMC92428.1"/>
    <property type="molecule type" value="Genomic_DNA"/>
</dbReference>
<keyword evidence="3" id="KW-1185">Reference proteome</keyword>
<feature type="region of interest" description="Disordered" evidence="1">
    <location>
        <begin position="132"/>
        <end position="175"/>
    </location>
</feature>
<feature type="compositionally biased region" description="Polar residues" evidence="1">
    <location>
        <begin position="151"/>
        <end position="175"/>
    </location>
</feature>
<feature type="compositionally biased region" description="Basic and acidic residues" evidence="1">
    <location>
        <begin position="139"/>
        <end position="149"/>
    </location>
</feature>
<protein>
    <submittedName>
        <fullName evidence="2">ERF superfamily protein</fullName>
    </submittedName>
</protein>